<evidence type="ECO:0000313" key="4">
    <source>
        <dbReference type="Proteomes" id="UP000282892"/>
    </source>
</evidence>
<proteinExistence type="predicted"/>
<feature type="domain" description="Glycosyl transferase family 1" evidence="2">
    <location>
        <begin position="197"/>
        <end position="315"/>
    </location>
</feature>
<dbReference type="InterPro" id="IPR001296">
    <property type="entry name" value="Glyco_trans_1"/>
</dbReference>
<dbReference type="Pfam" id="PF00534">
    <property type="entry name" value="Glycos_transf_1"/>
    <property type="match status" value="1"/>
</dbReference>
<sequence>MLKVLTFNGVYLPGYKAGGPIRSLVNMVSHFKDDLEFFILTRDRDAGDKEPYNNVQFNKWVKITNEKVYYQNENKMSIWTLRKIINSQKYDVVLLNGILSEYTIRYLLLRKLRLIKAIPTIIMPRGDLAKGALSLKANKKSLYLKVAKKLKLYNNLIWLATSKGEKNDTKIVFEKIDIVTIPNLPSTDIYDNSSITSNKKTGTLRIVYISRITKVKNLLFALEALNEVNGVIVFDIYGPISDEEYWGICQKYIKKMKSNIRVNYYGSLSHDKVQMVMRNSDVFLLPTLGENYGHVIVEALMSGTPIIISDQTPWRNLESYKAGWDISLENKGGYTQAIQTLVNMDQHEHFKYKIAATKYISEALRVQETKNAYLELFRRVANDDRG</sequence>
<dbReference type="PANTHER" id="PTHR46401:SF2">
    <property type="entry name" value="GLYCOSYLTRANSFERASE WBBK-RELATED"/>
    <property type="match status" value="1"/>
</dbReference>
<dbReference type="GO" id="GO:0016757">
    <property type="term" value="F:glycosyltransferase activity"/>
    <property type="evidence" value="ECO:0007669"/>
    <property type="project" value="InterPro"/>
</dbReference>
<dbReference type="AlphaFoldDB" id="A0A3Q9QZV4"/>
<dbReference type="GO" id="GO:0009103">
    <property type="term" value="P:lipopolysaccharide biosynthetic process"/>
    <property type="evidence" value="ECO:0007669"/>
    <property type="project" value="TreeGrafter"/>
</dbReference>
<evidence type="ECO:0000259" key="2">
    <source>
        <dbReference type="Pfam" id="PF00534"/>
    </source>
</evidence>
<accession>A0A3Q9QZV4</accession>
<evidence type="ECO:0000313" key="3">
    <source>
        <dbReference type="EMBL" id="AZU64484.1"/>
    </source>
</evidence>
<dbReference type="RefSeq" id="WP_127489251.1">
    <property type="nucleotide sequence ID" value="NZ_CP022572.1"/>
</dbReference>
<dbReference type="OrthoDB" id="9772485at2"/>
<dbReference type="EMBL" id="CP022572">
    <property type="protein sequence ID" value="AZU64484.1"/>
    <property type="molecule type" value="Genomic_DNA"/>
</dbReference>
<reference evidence="3 4" key="1">
    <citation type="submission" date="2017-07" db="EMBL/GenBank/DDBJ databases">
        <title>The complete genome sequence of Bacillus mesonae strain H20-5, an efficient strain improving plant abiotic stress resistance.</title>
        <authorList>
            <person name="Kim S.Y."/>
            <person name="Song H."/>
            <person name="Sang M.K."/>
            <person name="Weon H.-Y."/>
            <person name="Song J."/>
        </authorList>
    </citation>
    <scope>NUCLEOTIDE SEQUENCE [LARGE SCALE GENOMIC DNA]</scope>
    <source>
        <strain evidence="3 4">H20-5</strain>
    </source>
</reference>
<keyword evidence="1" id="KW-0808">Transferase</keyword>
<evidence type="ECO:0000256" key="1">
    <source>
        <dbReference type="ARBA" id="ARBA00022679"/>
    </source>
</evidence>
<dbReference type="KEGG" id="nmk:CHR53_26455"/>
<keyword evidence="4" id="KW-1185">Reference proteome</keyword>
<name>A0A3Q9QZV4_9BACI</name>
<protein>
    <recommendedName>
        <fullName evidence="2">Glycosyl transferase family 1 domain-containing protein</fullName>
    </recommendedName>
</protein>
<dbReference type="Proteomes" id="UP000282892">
    <property type="component" value="Chromosome"/>
</dbReference>
<organism evidence="3 4">
    <name type="scientific">Neobacillus mesonae</name>
    <dbReference type="NCBI Taxonomy" id="1193713"/>
    <lineage>
        <taxon>Bacteria</taxon>
        <taxon>Bacillati</taxon>
        <taxon>Bacillota</taxon>
        <taxon>Bacilli</taxon>
        <taxon>Bacillales</taxon>
        <taxon>Bacillaceae</taxon>
        <taxon>Neobacillus</taxon>
    </lineage>
</organism>
<gene>
    <name evidence="3" type="ORF">CHR53_26455</name>
</gene>
<dbReference type="Gene3D" id="3.40.50.2000">
    <property type="entry name" value="Glycogen Phosphorylase B"/>
    <property type="match status" value="2"/>
</dbReference>
<dbReference type="SUPFAM" id="SSF53756">
    <property type="entry name" value="UDP-Glycosyltransferase/glycogen phosphorylase"/>
    <property type="match status" value="1"/>
</dbReference>
<dbReference type="PANTHER" id="PTHR46401">
    <property type="entry name" value="GLYCOSYLTRANSFERASE WBBK-RELATED"/>
    <property type="match status" value="1"/>
</dbReference>